<accession>A0A453H6B1</accession>
<reference evidence="3" key="1">
    <citation type="journal article" date="2014" name="Science">
        <title>Ancient hybridizations among the ancestral genomes of bread wheat.</title>
        <authorList>
            <consortium name="International Wheat Genome Sequencing Consortium,"/>
            <person name="Marcussen T."/>
            <person name="Sandve S.R."/>
            <person name="Heier L."/>
            <person name="Spannagl M."/>
            <person name="Pfeifer M."/>
            <person name="Jakobsen K.S."/>
            <person name="Wulff B.B."/>
            <person name="Steuernagel B."/>
            <person name="Mayer K.F."/>
            <person name="Olsen O.A."/>
        </authorList>
    </citation>
    <scope>NUCLEOTIDE SEQUENCE [LARGE SCALE GENOMIC DNA]</scope>
    <source>
        <strain evidence="3">cv. AL8/78</strain>
    </source>
</reference>
<evidence type="ECO:0000313" key="3">
    <source>
        <dbReference type="Proteomes" id="UP000015105"/>
    </source>
</evidence>
<feature type="region of interest" description="Disordered" evidence="1">
    <location>
        <begin position="1"/>
        <end position="101"/>
    </location>
</feature>
<dbReference type="EnsemblPlants" id="AET4Gv20079300.2">
    <property type="protein sequence ID" value="AET4Gv20079300.2"/>
    <property type="gene ID" value="AET4Gv20079300"/>
</dbReference>
<sequence length="251" mass="25281">RINPKSTRLPHLPRINSSSPHPQLPPTNSHGRGAPSWAADPAACADDSGGGAAGAPTSGGGSPSRDRPQLTGGSTGDATGGAGAIPQSGGVGRPSPRHPSLCKLRRARALHRRRRLHGCGAHLLGDSGSQVARSCTGGEVGVLQDGESFSPQHQDAVGGRDCQHSAGIPPLGGGAAPPSPVRDSTPRLPQRRAIDPPPWPGEGGKKMARYTLCAGSGGGNNQAMENPIFRGPGCSSSPVLKAFGASKRGSA</sequence>
<feature type="compositionally biased region" description="Low complexity" evidence="1">
    <location>
        <begin position="33"/>
        <end position="47"/>
    </location>
</feature>
<reference evidence="2" key="3">
    <citation type="journal article" date="2017" name="Nature">
        <title>Genome sequence of the progenitor of the wheat D genome Aegilops tauschii.</title>
        <authorList>
            <person name="Luo M.C."/>
            <person name="Gu Y.Q."/>
            <person name="Puiu D."/>
            <person name="Wang H."/>
            <person name="Twardziok S.O."/>
            <person name="Deal K.R."/>
            <person name="Huo N."/>
            <person name="Zhu T."/>
            <person name="Wang L."/>
            <person name="Wang Y."/>
            <person name="McGuire P.E."/>
            <person name="Liu S."/>
            <person name="Long H."/>
            <person name="Ramasamy R.K."/>
            <person name="Rodriguez J.C."/>
            <person name="Van S.L."/>
            <person name="Yuan L."/>
            <person name="Wang Z."/>
            <person name="Xia Z."/>
            <person name="Xiao L."/>
            <person name="Anderson O.D."/>
            <person name="Ouyang S."/>
            <person name="Liang Y."/>
            <person name="Zimin A.V."/>
            <person name="Pertea G."/>
            <person name="Qi P."/>
            <person name="Bennetzen J.L."/>
            <person name="Dai X."/>
            <person name="Dawson M.W."/>
            <person name="Muller H.G."/>
            <person name="Kugler K."/>
            <person name="Rivarola-Duarte L."/>
            <person name="Spannagl M."/>
            <person name="Mayer K.F.X."/>
            <person name="Lu F.H."/>
            <person name="Bevan M.W."/>
            <person name="Leroy P."/>
            <person name="Li P."/>
            <person name="You F.M."/>
            <person name="Sun Q."/>
            <person name="Liu Z."/>
            <person name="Lyons E."/>
            <person name="Wicker T."/>
            <person name="Salzberg S.L."/>
            <person name="Devos K.M."/>
            <person name="Dvorak J."/>
        </authorList>
    </citation>
    <scope>NUCLEOTIDE SEQUENCE [LARGE SCALE GENOMIC DNA]</scope>
    <source>
        <strain evidence="2">cv. AL8/78</strain>
    </source>
</reference>
<evidence type="ECO:0000313" key="2">
    <source>
        <dbReference type="EnsemblPlants" id="AET4Gv20079300.2"/>
    </source>
</evidence>
<reference evidence="2" key="5">
    <citation type="journal article" date="2021" name="G3 (Bethesda)">
        <title>Aegilops tauschii genome assembly Aet v5.0 features greater sequence contiguity and improved annotation.</title>
        <authorList>
            <person name="Wang L."/>
            <person name="Zhu T."/>
            <person name="Rodriguez J.C."/>
            <person name="Deal K.R."/>
            <person name="Dubcovsky J."/>
            <person name="McGuire P.E."/>
            <person name="Lux T."/>
            <person name="Spannagl M."/>
            <person name="Mayer K.F.X."/>
            <person name="Baldrich P."/>
            <person name="Meyers B.C."/>
            <person name="Huo N."/>
            <person name="Gu Y.Q."/>
            <person name="Zhou H."/>
            <person name="Devos K.M."/>
            <person name="Bennetzen J.L."/>
            <person name="Unver T."/>
            <person name="Budak H."/>
            <person name="Gulick P.J."/>
            <person name="Galiba G."/>
            <person name="Kalapos B."/>
            <person name="Nelson D.R."/>
            <person name="Li P."/>
            <person name="You F.M."/>
            <person name="Luo M.C."/>
            <person name="Dvorak J."/>
        </authorList>
    </citation>
    <scope>NUCLEOTIDE SEQUENCE [LARGE SCALE GENOMIC DNA]</scope>
    <source>
        <strain evidence="2">cv. AL8/78</strain>
    </source>
</reference>
<feature type="compositionally biased region" description="Gly residues" evidence="1">
    <location>
        <begin position="48"/>
        <end position="62"/>
    </location>
</feature>
<evidence type="ECO:0000256" key="1">
    <source>
        <dbReference type="SAM" id="MobiDB-lite"/>
    </source>
</evidence>
<proteinExistence type="predicted"/>
<feature type="compositionally biased region" description="Polar residues" evidence="1">
    <location>
        <begin position="15"/>
        <end position="30"/>
    </location>
</feature>
<dbReference type="Gramene" id="AET4Gv20079300.2">
    <property type="protein sequence ID" value="AET4Gv20079300.2"/>
    <property type="gene ID" value="AET4Gv20079300"/>
</dbReference>
<organism evidence="2 3">
    <name type="scientific">Aegilops tauschii subsp. strangulata</name>
    <name type="common">Goatgrass</name>
    <dbReference type="NCBI Taxonomy" id="200361"/>
    <lineage>
        <taxon>Eukaryota</taxon>
        <taxon>Viridiplantae</taxon>
        <taxon>Streptophyta</taxon>
        <taxon>Embryophyta</taxon>
        <taxon>Tracheophyta</taxon>
        <taxon>Spermatophyta</taxon>
        <taxon>Magnoliopsida</taxon>
        <taxon>Liliopsida</taxon>
        <taxon>Poales</taxon>
        <taxon>Poaceae</taxon>
        <taxon>BOP clade</taxon>
        <taxon>Pooideae</taxon>
        <taxon>Triticodae</taxon>
        <taxon>Triticeae</taxon>
        <taxon>Triticinae</taxon>
        <taxon>Aegilops</taxon>
    </lineage>
</organism>
<dbReference type="Proteomes" id="UP000015105">
    <property type="component" value="Chromosome 4D"/>
</dbReference>
<protein>
    <submittedName>
        <fullName evidence="2">Uncharacterized protein</fullName>
    </submittedName>
</protein>
<feature type="compositionally biased region" description="Gly residues" evidence="1">
    <location>
        <begin position="73"/>
        <end position="83"/>
    </location>
</feature>
<feature type="region of interest" description="Disordered" evidence="1">
    <location>
        <begin position="142"/>
        <end position="206"/>
    </location>
</feature>
<name>A0A453H6B1_AEGTS</name>
<dbReference type="AlphaFoldDB" id="A0A453H6B1"/>
<reference evidence="2" key="4">
    <citation type="submission" date="2019-03" db="UniProtKB">
        <authorList>
            <consortium name="EnsemblPlants"/>
        </authorList>
    </citation>
    <scope>IDENTIFICATION</scope>
</reference>
<reference evidence="3" key="2">
    <citation type="journal article" date="2017" name="Nat. Plants">
        <title>The Aegilops tauschii genome reveals multiple impacts of transposons.</title>
        <authorList>
            <person name="Zhao G."/>
            <person name="Zou C."/>
            <person name="Li K."/>
            <person name="Wang K."/>
            <person name="Li T."/>
            <person name="Gao L."/>
            <person name="Zhang X."/>
            <person name="Wang H."/>
            <person name="Yang Z."/>
            <person name="Liu X."/>
            <person name="Jiang W."/>
            <person name="Mao L."/>
            <person name="Kong X."/>
            <person name="Jiao Y."/>
            <person name="Jia J."/>
        </authorList>
    </citation>
    <scope>NUCLEOTIDE SEQUENCE [LARGE SCALE GENOMIC DNA]</scope>
    <source>
        <strain evidence="3">cv. AL8/78</strain>
    </source>
</reference>
<keyword evidence="3" id="KW-1185">Reference proteome</keyword>